<keyword evidence="2" id="KW-1185">Reference proteome</keyword>
<protein>
    <recommendedName>
        <fullName evidence="3">GAF domain-containing protein</fullName>
    </recommendedName>
</protein>
<evidence type="ECO:0000313" key="1">
    <source>
        <dbReference type="EMBL" id="NIY73601.1"/>
    </source>
</evidence>
<sequence length="60" mass="6758">MMVEGEMVGGFFVYSNRQQKLRDRELQMTLTDFAGIAAEVVLSKASLKLMLKDVFSLASR</sequence>
<gene>
    <name evidence="1" type="ORF">HCZ30_14300</name>
</gene>
<comment type="caution">
    <text evidence="1">The sequence shown here is derived from an EMBL/GenBank/DDBJ whole genome shotgun (WGS) entry which is preliminary data.</text>
</comment>
<dbReference type="Proteomes" id="UP000709466">
    <property type="component" value="Unassembled WGS sequence"/>
</dbReference>
<proteinExistence type="predicted"/>
<dbReference type="RefSeq" id="WP_217703059.1">
    <property type="nucleotide sequence ID" value="NZ_JAATOP010000011.1"/>
</dbReference>
<evidence type="ECO:0008006" key="3">
    <source>
        <dbReference type="Google" id="ProtNLM"/>
    </source>
</evidence>
<evidence type="ECO:0000313" key="2">
    <source>
        <dbReference type="Proteomes" id="UP000709466"/>
    </source>
</evidence>
<reference evidence="1 2" key="1">
    <citation type="submission" date="2020-03" db="EMBL/GenBank/DDBJ databases">
        <title>Bacterial isolates of synthetic phycosphere.</title>
        <authorList>
            <person name="Fu H."/>
            <person name="Moran M.A."/>
        </authorList>
    </citation>
    <scope>NUCLEOTIDE SEQUENCE [LARGE SCALE GENOMIC DNA]</scope>
    <source>
        <strain evidence="1 2">HF1</strain>
    </source>
</reference>
<name>A0ABX0W061_9RHOB</name>
<dbReference type="EMBL" id="JAATOP010000011">
    <property type="protein sequence ID" value="NIY73601.1"/>
    <property type="molecule type" value="Genomic_DNA"/>
</dbReference>
<organism evidence="1 2">
    <name type="scientific">Marivivens donghaensis</name>
    <dbReference type="NCBI Taxonomy" id="1699413"/>
    <lineage>
        <taxon>Bacteria</taxon>
        <taxon>Pseudomonadati</taxon>
        <taxon>Pseudomonadota</taxon>
        <taxon>Alphaproteobacteria</taxon>
        <taxon>Rhodobacterales</taxon>
        <taxon>Paracoccaceae</taxon>
        <taxon>Marivivens group</taxon>
        <taxon>Marivivens</taxon>
    </lineage>
</organism>
<accession>A0ABX0W061</accession>